<keyword evidence="2" id="KW-1185">Reference proteome</keyword>
<feature type="non-terminal residue" evidence="1">
    <location>
        <position position="121"/>
    </location>
</feature>
<evidence type="ECO:0008006" key="3">
    <source>
        <dbReference type="Google" id="ProtNLM"/>
    </source>
</evidence>
<dbReference type="OrthoDB" id="2739948at2759"/>
<organism evidence="1 2">
    <name type="scientific">Pterulicium gracile</name>
    <dbReference type="NCBI Taxonomy" id="1884261"/>
    <lineage>
        <taxon>Eukaryota</taxon>
        <taxon>Fungi</taxon>
        <taxon>Dikarya</taxon>
        <taxon>Basidiomycota</taxon>
        <taxon>Agaricomycotina</taxon>
        <taxon>Agaricomycetes</taxon>
        <taxon>Agaricomycetidae</taxon>
        <taxon>Agaricales</taxon>
        <taxon>Pleurotineae</taxon>
        <taxon>Pterulaceae</taxon>
        <taxon>Pterulicium</taxon>
    </lineage>
</organism>
<sequence length="121" mass="13869">RVDFRTMEYFVELKDLKGENDFANDFATDAEPTLGFLKDTIAAKKCLGQNAKYARHCLSFAPRLHLFSVCIRGTNAHLIRWDRAGAVISAEFDFTEESHLADFFRRFCHLTPEEKGFDTSV</sequence>
<reference evidence="1 2" key="1">
    <citation type="journal article" date="2019" name="Nat. Ecol. Evol.">
        <title>Megaphylogeny resolves global patterns of mushroom evolution.</title>
        <authorList>
            <person name="Varga T."/>
            <person name="Krizsan K."/>
            <person name="Foldi C."/>
            <person name="Dima B."/>
            <person name="Sanchez-Garcia M."/>
            <person name="Sanchez-Ramirez S."/>
            <person name="Szollosi G.J."/>
            <person name="Szarkandi J.G."/>
            <person name="Papp V."/>
            <person name="Albert L."/>
            <person name="Andreopoulos W."/>
            <person name="Angelini C."/>
            <person name="Antonin V."/>
            <person name="Barry K.W."/>
            <person name="Bougher N.L."/>
            <person name="Buchanan P."/>
            <person name="Buyck B."/>
            <person name="Bense V."/>
            <person name="Catcheside P."/>
            <person name="Chovatia M."/>
            <person name="Cooper J."/>
            <person name="Damon W."/>
            <person name="Desjardin D."/>
            <person name="Finy P."/>
            <person name="Geml J."/>
            <person name="Haridas S."/>
            <person name="Hughes K."/>
            <person name="Justo A."/>
            <person name="Karasinski D."/>
            <person name="Kautmanova I."/>
            <person name="Kiss B."/>
            <person name="Kocsube S."/>
            <person name="Kotiranta H."/>
            <person name="LaButti K.M."/>
            <person name="Lechner B.E."/>
            <person name="Liimatainen K."/>
            <person name="Lipzen A."/>
            <person name="Lukacs Z."/>
            <person name="Mihaltcheva S."/>
            <person name="Morgado L.N."/>
            <person name="Niskanen T."/>
            <person name="Noordeloos M.E."/>
            <person name="Ohm R.A."/>
            <person name="Ortiz-Santana B."/>
            <person name="Ovrebo C."/>
            <person name="Racz N."/>
            <person name="Riley R."/>
            <person name="Savchenko A."/>
            <person name="Shiryaev A."/>
            <person name="Soop K."/>
            <person name="Spirin V."/>
            <person name="Szebenyi C."/>
            <person name="Tomsovsky M."/>
            <person name="Tulloss R.E."/>
            <person name="Uehling J."/>
            <person name="Grigoriev I.V."/>
            <person name="Vagvolgyi C."/>
            <person name="Papp T."/>
            <person name="Martin F.M."/>
            <person name="Miettinen O."/>
            <person name="Hibbett D.S."/>
            <person name="Nagy L.G."/>
        </authorList>
    </citation>
    <scope>NUCLEOTIDE SEQUENCE [LARGE SCALE GENOMIC DNA]</scope>
    <source>
        <strain evidence="1 2">CBS 309.79</strain>
    </source>
</reference>
<gene>
    <name evidence="1" type="ORF">BDV98DRAFT_480726</name>
</gene>
<protein>
    <recommendedName>
        <fullName evidence="3">Fungal-type protein kinase domain-containing protein</fullName>
    </recommendedName>
</protein>
<dbReference type="EMBL" id="ML178820">
    <property type="protein sequence ID" value="TFL03508.1"/>
    <property type="molecule type" value="Genomic_DNA"/>
</dbReference>
<accession>A0A5C3QQ43</accession>
<dbReference type="AlphaFoldDB" id="A0A5C3QQ43"/>
<evidence type="ECO:0000313" key="2">
    <source>
        <dbReference type="Proteomes" id="UP000305067"/>
    </source>
</evidence>
<feature type="non-terminal residue" evidence="1">
    <location>
        <position position="1"/>
    </location>
</feature>
<dbReference type="Proteomes" id="UP000305067">
    <property type="component" value="Unassembled WGS sequence"/>
</dbReference>
<proteinExistence type="predicted"/>
<name>A0A5C3QQ43_9AGAR</name>
<evidence type="ECO:0000313" key="1">
    <source>
        <dbReference type="EMBL" id="TFL03508.1"/>
    </source>
</evidence>